<dbReference type="PIRSF" id="PIRSF500176">
    <property type="entry name" value="L_ASNase"/>
    <property type="match status" value="1"/>
</dbReference>
<dbReference type="PANTHER" id="PTHR11707:SF28">
    <property type="entry name" value="60 KDA LYSOPHOSPHOLIPASE"/>
    <property type="match status" value="1"/>
</dbReference>
<dbReference type="Pfam" id="PF00710">
    <property type="entry name" value="Asparaginase"/>
    <property type="match status" value="1"/>
</dbReference>
<protein>
    <submittedName>
        <fullName evidence="1">Uncharacterized protein</fullName>
    </submittedName>
</protein>
<dbReference type="PROSITE" id="PS51732">
    <property type="entry name" value="ASN_GLN_ASE_3"/>
    <property type="match status" value="1"/>
</dbReference>
<name>A0A183N075_9TREM</name>
<dbReference type="STRING" id="48269.A0A183N075"/>
<dbReference type="AlphaFoldDB" id="A0A183N075"/>
<dbReference type="PANTHER" id="PTHR11707">
    <property type="entry name" value="L-ASPARAGINASE"/>
    <property type="match status" value="1"/>
</dbReference>
<keyword evidence="2" id="KW-1185">Reference proteome</keyword>
<dbReference type="SFLD" id="SFLDS00057">
    <property type="entry name" value="Glutaminase/Asparaginase"/>
    <property type="match status" value="1"/>
</dbReference>
<dbReference type="PRINTS" id="PR00139">
    <property type="entry name" value="ASNGLNASE"/>
</dbReference>
<organism evidence="1 2">
    <name type="scientific">Schistosoma margrebowiei</name>
    <dbReference type="NCBI Taxonomy" id="48269"/>
    <lineage>
        <taxon>Eukaryota</taxon>
        <taxon>Metazoa</taxon>
        <taxon>Spiralia</taxon>
        <taxon>Lophotrochozoa</taxon>
        <taxon>Platyhelminthes</taxon>
        <taxon>Trematoda</taxon>
        <taxon>Digenea</taxon>
        <taxon>Strigeidida</taxon>
        <taxon>Schistosomatoidea</taxon>
        <taxon>Schistosomatidae</taxon>
        <taxon>Schistosoma</taxon>
    </lineage>
</organism>
<dbReference type="InterPro" id="IPR027474">
    <property type="entry name" value="L-asparaginase_N"/>
</dbReference>
<dbReference type="PIRSF" id="PIRSF001220">
    <property type="entry name" value="L-ASNase_gatD"/>
    <property type="match status" value="1"/>
</dbReference>
<dbReference type="InterPro" id="IPR006034">
    <property type="entry name" value="Asparaginase/glutaminase-like"/>
</dbReference>
<dbReference type="InterPro" id="IPR036152">
    <property type="entry name" value="Asp/glu_Ase-like_sf"/>
</dbReference>
<dbReference type="GO" id="GO:0004067">
    <property type="term" value="F:asparaginase activity"/>
    <property type="evidence" value="ECO:0007669"/>
    <property type="project" value="UniProtKB-UniRule"/>
</dbReference>
<dbReference type="SMART" id="SM00870">
    <property type="entry name" value="Asparaginase"/>
    <property type="match status" value="1"/>
</dbReference>
<reference evidence="1 2" key="1">
    <citation type="submission" date="2018-11" db="EMBL/GenBank/DDBJ databases">
        <authorList>
            <consortium name="Pathogen Informatics"/>
        </authorList>
    </citation>
    <scope>NUCLEOTIDE SEQUENCE [LARGE SCALE GENOMIC DNA]</scope>
    <source>
        <strain evidence="1 2">Zambia</strain>
    </source>
</reference>
<feature type="non-terminal residue" evidence="1">
    <location>
        <position position="1"/>
    </location>
</feature>
<dbReference type="SUPFAM" id="SSF53774">
    <property type="entry name" value="Glutaminase/Asparaginase"/>
    <property type="match status" value="1"/>
</dbReference>
<dbReference type="FunFam" id="3.40.50.1170:FF:000003">
    <property type="entry name" value="60 kDa lysophospholipase"/>
    <property type="match status" value="1"/>
</dbReference>
<evidence type="ECO:0000313" key="2">
    <source>
        <dbReference type="Proteomes" id="UP000277204"/>
    </source>
</evidence>
<gene>
    <name evidence="1" type="ORF">SMRZ_LOCUS21700</name>
</gene>
<dbReference type="Proteomes" id="UP000277204">
    <property type="component" value="Unassembled WGS sequence"/>
</dbReference>
<sequence length="352" mass="39681">IQDLQFRTQTSNLETNEPASNGISVSSNWPKDGFPGVLVRSRILFMFLCFFLQASFLGSPVIDQSLVDLALKIPKCLSVSRVLVLYTGGTIGMKCVNGSYCSVENFFLPTLYKIHLNYLTEILTESDHIQTYALPIDKTGHRILYTIVEYWPLLDSSDLSMNEWKRIAQDIYAFYNEFDGFVVLHGTDTLAYTASALSFMLENLDKPVVLTGAQLPVFEFRSDGWNNFLGALMIAGGKYAICEVTVLFHDKLFRGSRIVKCSSNNFDAFESPNYPAIAELGTEITVNYDLIFRKPGLPKPFCIHTNLCQDVAILNIFPLISKEHIISMLSPPIKGMFVLFIKKMYIILLIIK</sequence>
<proteinExistence type="predicted"/>
<dbReference type="InterPro" id="IPR027475">
    <property type="entry name" value="Asparaginase/glutaminase_AS2"/>
</dbReference>
<dbReference type="PROSITE" id="PS00917">
    <property type="entry name" value="ASN_GLN_ASE_2"/>
    <property type="match status" value="1"/>
</dbReference>
<dbReference type="InterPro" id="IPR037152">
    <property type="entry name" value="L-asparaginase_N_sf"/>
</dbReference>
<dbReference type="Gene3D" id="3.40.50.1170">
    <property type="entry name" value="L-asparaginase, N-terminal domain"/>
    <property type="match status" value="1"/>
</dbReference>
<evidence type="ECO:0000313" key="1">
    <source>
        <dbReference type="EMBL" id="VDP40463.1"/>
    </source>
</evidence>
<accession>A0A183N075</accession>
<dbReference type="EMBL" id="UZAI01018825">
    <property type="protein sequence ID" value="VDP40463.1"/>
    <property type="molecule type" value="Genomic_DNA"/>
</dbReference>